<feature type="transmembrane region" description="Helical" evidence="1">
    <location>
        <begin position="165"/>
        <end position="184"/>
    </location>
</feature>
<dbReference type="RefSeq" id="WP_213411866.1">
    <property type="nucleotide sequence ID" value="NZ_BOVK01000023.1"/>
</dbReference>
<evidence type="ECO:0000313" key="2">
    <source>
        <dbReference type="EMBL" id="GIQ69054.1"/>
    </source>
</evidence>
<keyword evidence="1" id="KW-0812">Transmembrane</keyword>
<dbReference type="PANTHER" id="PTHR41307">
    <property type="entry name" value="MEMBRANE PROTEIN-RELATED"/>
    <property type="match status" value="1"/>
</dbReference>
<feature type="transmembrane region" description="Helical" evidence="1">
    <location>
        <begin position="91"/>
        <end position="116"/>
    </location>
</feature>
<feature type="transmembrane region" description="Helical" evidence="1">
    <location>
        <begin position="128"/>
        <end position="153"/>
    </location>
</feature>
<accession>A0A8J4H539</accession>
<keyword evidence="1" id="KW-0472">Membrane</keyword>
<dbReference type="AlphaFoldDB" id="A0A8J4H539"/>
<dbReference type="SUPFAM" id="SSF158560">
    <property type="entry name" value="BH3980-like"/>
    <property type="match status" value="1"/>
</dbReference>
<evidence type="ECO:0000256" key="1">
    <source>
        <dbReference type="SAM" id="Phobius"/>
    </source>
</evidence>
<dbReference type="Pfam" id="PF06570">
    <property type="entry name" value="DUF1129"/>
    <property type="match status" value="1"/>
</dbReference>
<dbReference type="Proteomes" id="UP000677918">
    <property type="component" value="Unassembled WGS sequence"/>
</dbReference>
<proteinExistence type="predicted"/>
<dbReference type="Gene3D" id="1.10.1900.10">
    <property type="entry name" value="c-terminal domain of poly(a) binding protein"/>
    <property type="match status" value="1"/>
</dbReference>
<name>A0A8J4H539_9BACL</name>
<evidence type="ECO:0008006" key="4">
    <source>
        <dbReference type="Google" id="ProtNLM"/>
    </source>
</evidence>
<dbReference type="EMBL" id="BOVK01000023">
    <property type="protein sequence ID" value="GIQ69054.1"/>
    <property type="molecule type" value="Genomic_DNA"/>
</dbReference>
<comment type="caution">
    <text evidence="2">The sequence shown here is derived from an EMBL/GenBank/DDBJ whole genome shotgun (WGS) entry which is preliminary data.</text>
</comment>
<reference evidence="2" key="1">
    <citation type="submission" date="2021-04" db="EMBL/GenBank/DDBJ databases">
        <title>Draft genome sequence of Xylanibacillus composti strain K13.</title>
        <authorList>
            <person name="Uke A."/>
            <person name="Chhe C."/>
            <person name="Baramee S."/>
            <person name="Kosugi A."/>
        </authorList>
    </citation>
    <scope>NUCLEOTIDE SEQUENCE</scope>
    <source>
        <strain evidence="2">K13</strain>
    </source>
</reference>
<feature type="transmembrane region" description="Helical" evidence="1">
    <location>
        <begin position="196"/>
        <end position="213"/>
    </location>
</feature>
<evidence type="ECO:0000313" key="3">
    <source>
        <dbReference type="Proteomes" id="UP000677918"/>
    </source>
</evidence>
<dbReference type="InterPro" id="IPR009214">
    <property type="entry name" value="DUF1129"/>
</dbReference>
<protein>
    <recommendedName>
        <fullName evidence="4">DUF1129 family protein</fullName>
    </recommendedName>
</protein>
<keyword evidence="3" id="KW-1185">Reference proteome</keyword>
<sequence length="218" mass="24829">MKAKDLIRLNNEKRERLSKENLEYYNDLLVYTRLSFHKSEQETEEILSELLDHLLEAQAEGKTAQDIFGDDPKKYAESILGELPRMAFKEWGMFAVAGIFYFFAASTIITGLFALFMDGSRTYYAGTVAIKVMLSFPLAMLILYMIMLFLRWFVFSKLNKVAEFLLLWLFGTGSAGLFFVVFFLTPEFGPTVEVPAYAVLATGIVLCVFGRLVQKIGK</sequence>
<keyword evidence="1" id="KW-1133">Transmembrane helix</keyword>
<organism evidence="2 3">
    <name type="scientific">Xylanibacillus composti</name>
    <dbReference type="NCBI Taxonomy" id="1572762"/>
    <lineage>
        <taxon>Bacteria</taxon>
        <taxon>Bacillati</taxon>
        <taxon>Bacillota</taxon>
        <taxon>Bacilli</taxon>
        <taxon>Bacillales</taxon>
        <taxon>Paenibacillaceae</taxon>
        <taxon>Xylanibacillus</taxon>
    </lineage>
</organism>
<dbReference type="PANTHER" id="PTHR41307:SF1">
    <property type="entry name" value="MEMBRANE PROTEIN"/>
    <property type="match status" value="1"/>
</dbReference>
<gene>
    <name evidence="2" type="ORF">XYCOK13_18780</name>
</gene>